<proteinExistence type="predicted"/>
<feature type="compositionally biased region" description="Polar residues" evidence="1">
    <location>
        <begin position="143"/>
        <end position="160"/>
    </location>
</feature>
<sequence>MDFGYFREEESEQFAFYRIPQILFKDDKFAKLSTDAKVLYGLFLNRVSLSKKNHWIDEQGRVFVYYTLENIQEDLHCANQKAMKLLKELERYGLIERIKQGLCKPDRIYVKNFILHQQSLVRSNENHYSGVVKITGPESWKSLPSNTEKNNTECSNTNPFLSGDGKGIDERERYRNYFIHSLELDIVKADRPYAGERIDEILEIILDTICSKRKMIRIAGDDKPADVVKSQLMKLDYGHIEFVLDCMKENTTQIKNVKQYILTALYNAPLTINNYYSSLVQHDMATGKI</sequence>
<dbReference type="AlphaFoldDB" id="A0A1I6JNY3"/>
<evidence type="ECO:0000259" key="3">
    <source>
        <dbReference type="Pfam" id="PF19481"/>
    </source>
</evidence>
<dbReference type="RefSeq" id="WP_031473096.1">
    <property type="nucleotide sequence ID" value="NZ_FOZC01000009.1"/>
</dbReference>
<dbReference type="EMBL" id="FOZC01000009">
    <property type="protein sequence ID" value="SFR80663.1"/>
    <property type="molecule type" value="Genomic_DNA"/>
</dbReference>
<evidence type="ECO:0000313" key="5">
    <source>
        <dbReference type="Proteomes" id="UP000214760"/>
    </source>
</evidence>
<dbReference type="InterPro" id="IPR010724">
    <property type="entry name" value="RepA_N"/>
</dbReference>
<dbReference type="Proteomes" id="UP000214760">
    <property type="component" value="Unassembled WGS sequence"/>
</dbReference>
<evidence type="ECO:0000256" key="1">
    <source>
        <dbReference type="SAM" id="MobiDB-lite"/>
    </source>
</evidence>
<accession>A0A1I6JNY3</accession>
<protein>
    <submittedName>
        <fullName evidence="4">Replication initiator protein A (RepA) N-terminus</fullName>
    </submittedName>
</protein>
<dbReference type="Pfam" id="PF19481">
    <property type="entry name" value="DUF6017"/>
    <property type="match status" value="1"/>
</dbReference>
<dbReference type="InterPro" id="IPR046059">
    <property type="entry name" value="DUF6017"/>
</dbReference>
<evidence type="ECO:0000259" key="2">
    <source>
        <dbReference type="Pfam" id="PF06970"/>
    </source>
</evidence>
<feature type="domain" description="DUF6017" evidence="3">
    <location>
        <begin position="167"/>
        <end position="287"/>
    </location>
</feature>
<feature type="region of interest" description="Disordered" evidence="1">
    <location>
        <begin position="143"/>
        <end position="162"/>
    </location>
</feature>
<dbReference type="Pfam" id="PF06970">
    <property type="entry name" value="RepA_N"/>
    <property type="match status" value="1"/>
</dbReference>
<evidence type="ECO:0000313" key="4">
    <source>
        <dbReference type="EMBL" id="SFR80663.1"/>
    </source>
</evidence>
<reference evidence="4 5" key="1">
    <citation type="submission" date="2016-10" db="EMBL/GenBank/DDBJ databases">
        <authorList>
            <person name="de Groot N.N."/>
        </authorList>
    </citation>
    <scope>NUCLEOTIDE SEQUENCE [LARGE SCALE GENOMIC DNA]</scope>
    <source>
        <strain evidence="4 5">F</strain>
    </source>
</reference>
<name>A0A1I6JNY3_9FIRM</name>
<gene>
    <name evidence="4" type="ORF">SAMN02910262_01771</name>
</gene>
<feature type="domain" description="Replication initiator A N-terminal" evidence="2">
    <location>
        <begin position="15"/>
        <end position="89"/>
    </location>
</feature>
<organism evidence="4 5">
    <name type="scientific">[Clostridium] aminophilum</name>
    <dbReference type="NCBI Taxonomy" id="1526"/>
    <lineage>
        <taxon>Bacteria</taxon>
        <taxon>Bacillati</taxon>
        <taxon>Bacillota</taxon>
        <taxon>Clostridia</taxon>
        <taxon>Lachnospirales</taxon>
        <taxon>Lachnospiraceae</taxon>
    </lineage>
</organism>